<protein>
    <submittedName>
        <fullName evidence="1">Uncharacterized protein</fullName>
    </submittedName>
</protein>
<reference evidence="1" key="1">
    <citation type="submission" date="2021-03" db="EMBL/GenBank/DDBJ databases">
        <authorList>
            <consortium name="DOE Joint Genome Institute"/>
            <person name="Ahrendt S."/>
            <person name="Looney B.P."/>
            <person name="Miyauchi S."/>
            <person name="Morin E."/>
            <person name="Drula E."/>
            <person name="Courty P.E."/>
            <person name="Chicoki N."/>
            <person name="Fauchery L."/>
            <person name="Kohler A."/>
            <person name="Kuo A."/>
            <person name="Labutti K."/>
            <person name="Pangilinan J."/>
            <person name="Lipzen A."/>
            <person name="Riley R."/>
            <person name="Andreopoulos W."/>
            <person name="He G."/>
            <person name="Johnson J."/>
            <person name="Barry K.W."/>
            <person name="Grigoriev I.V."/>
            <person name="Nagy L."/>
            <person name="Hibbett D."/>
            <person name="Henrissat B."/>
            <person name="Matheny P.B."/>
            <person name="Labbe J."/>
            <person name="Martin F."/>
        </authorList>
    </citation>
    <scope>NUCLEOTIDE SEQUENCE</scope>
    <source>
        <strain evidence="1">HHB10654</strain>
    </source>
</reference>
<evidence type="ECO:0000313" key="2">
    <source>
        <dbReference type="Proteomes" id="UP000814140"/>
    </source>
</evidence>
<evidence type="ECO:0000313" key="1">
    <source>
        <dbReference type="EMBL" id="KAI0056645.1"/>
    </source>
</evidence>
<dbReference type="EMBL" id="MU277260">
    <property type="protein sequence ID" value="KAI0056645.1"/>
    <property type="molecule type" value="Genomic_DNA"/>
</dbReference>
<sequence>MSKAAGAPVSRHVPPSSFASMLRRSAFASYDPQIAQVYTTSRANAHRGNWGLKRALAPRRTGQHITVQAVDSREQQTEWRPGTQESRFIQRWPELGVDPIVRGRWRDQLPPGWQHQWLTDSEFAAGERAGPLAPPPPRIRPAADAGPSVRSLQQMSDREYARHLAALRAQRPSFQAFLAAQAAAAHAEPAPDRRRQHTLAPTAYGTAVLRGAHDAHRLFLKGAAAPALAPQPHRTAGAQYALDGKLTHYLSARALPGRYVSAATTSGAPVAVAGVMAAIGGIREPPTVRPRFRATGVVLAGAPAVVGAREGGLRAARIEMWVREVSRLEKVRNMHLPGTREWIIANEKSWSKRRRKMTKKGVVAEERLKRRNPEEERKADKEMFEMLSKIIVPP</sequence>
<name>A0ACB8SJM8_9AGAM</name>
<proteinExistence type="predicted"/>
<gene>
    <name evidence="1" type="ORF">BV25DRAFT_1548545</name>
</gene>
<organism evidence="1 2">
    <name type="scientific">Artomyces pyxidatus</name>
    <dbReference type="NCBI Taxonomy" id="48021"/>
    <lineage>
        <taxon>Eukaryota</taxon>
        <taxon>Fungi</taxon>
        <taxon>Dikarya</taxon>
        <taxon>Basidiomycota</taxon>
        <taxon>Agaricomycotina</taxon>
        <taxon>Agaricomycetes</taxon>
        <taxon>Russulales</taxon>
        <taxon>Auriscalpiaceae</taxon>
        <taxon>Artomyces</taxon>
    </lineage>
</organism>
<keyword evidence="2" id="KW-1185">Reference proteome</keyword>
<comment type="caution">
    <text evidence="1">The sequence shown here is derived from an EMBL/GenBank/DDBJ whole genome shotgun (WGS) entry which is preliminary data.</text>
</comment>
<accession>A0ACB8SJM8</accession>
<reference evidence="1" key="2">
    <citation type="journal article" date="2022" name="New Phytol.">
        <title>Evolutionary transition to the ectomycorrhizal habit in the genomes of a hyperdiverse lineage of mushroom-forming fungi.</title>
        <authorList>
            <person name="Looney B."/>
            <person name="Miyauchi S."/>
            <person name="Morin E."/>
            <person name="Drula E."/>
            <person name="Courty P.E."/>
            <person name="Kohler A."/>
            <person name="Kuo A."/>
            <person name="LaButti K."/>
            <person name="Pangilinan J."/>
            <person name="Lipzen A."/>
            <person name="Riley R."/>
            <person name="Andreopoulos W."/>
            <person name="He G."/>
            <person name="Johnson J."/>
            <person name="Nolan M."/>
            <person name="Tritt A."/>
            <person name="Barry K.W."/>
            <person name="Grigoriev I.V."/>
            <person name="Nagy L.G."/>
            <person name="Hibbett D."/>
            <person name="Henrissat B."/>
            <person name="Matheny P.B."/>
            <person name="Labbe J."/>
            <person name="Martin F.M."/>
        </authorList>
    </citation>
    <scope>NUCLEOTIDE SEQUENCE</scope>
    <source>
        <strain evidence="1">HHB10654</strain>
    </source>
</reference>
<dbReference type="Proteomes" id="UP000814140">
    <property type="component" value="Unassembled WGS sequence"/>
</dbReference>